<dbReference type="SUPFAM" id="SSF56317">
    <property type="entry name" value="Carbon-nitrogen hydrolase"/>
    <property type="match status" value="1"/>
</dbReference>
<keyword evidence="1 3" id="KW-0378">Hydrolase</keyword>
<dbReference type="PANTHER" id="PTHR43674:SF16">
    <property type="entry name" value="CARBON-NITROGEN FAMILY, PUTATIVE (AFU_ORTHOLOGUE AFUA_5G02350)-RELATED"/>
    <property type="match status" value="1"/>
</dbReference>
<dbReference type="EMBL" id="BJLA01000016">
    <property type="protein sequence ID" value="GEA32835.1"/>
    <property type="molecule type" value="Genomic_DNA"/>
</dbReference>
<dbReference type="Proteomes" id="UP000325212">
    <property type="component" value="Unassembled WGS sequence"/>
</dbReference>
<dbReference type="InterPro" id="IPR003010">
    <property type="entry name" value="C-N_Hydrolase"/>
</dbReference>
<proteinExistence type="predicted"/>
<feature type="domain" description="CN hydrolase" evidence="2">
    <location>
        <begin position="1"/>
        <end position="243"/>
    </location>
</feature>
<accession>A0AAV3W4C5</accession>
<dbReference type="GO" id="GO:0016811">
    <property type="term" value="F:hydrolase activity, acting on carbon-nitrogen (but not peptide) bonds, in linear amides"/>
    <property type="evidence" value="ECO:0007669"/>
    <property type="project" value="TreeGrafter"/>
</dbReference>
<dbReference type="PANTHER" id="PTHR43674">
    <property type="entry name" value="NITRILASE C965.09-RELATED"/>
    <property type="match status" value="1"/>
</dbReference>
<dbReference type="RefSeq" id="WP_039773701.1">
    <property type="nucleotide sequence ID" value="NZ_BJLA01000016.1"/>
</dbReference>
<dbReference type="InterPro" id="IPR036526">
    <property type="entry name" value="C-N_Hydrolase_sf"/>
</dbReference>
<comment type="caution">
    <text evidence="3">The sequence shown here is derived from an EMBL/GenBank/DDBJ whole genome shotgun (WGS) entry which is preliminary data.</text>
</comment>
<evidence type="ECO:0000313" key="4">
    <source>
        <dbReference type="Proteomes" id="UP000325212"/>
    </source>
</evidence>
<dbReference type="Pfam" id="PF00795">
    <property type="entry name" value="CN_hydrolase"/>
    <property type="match status" value="1"/>
</dbReference>
<evidence type="ECO:0000256" key="1">
    <source>
        <dbReference type="ARBA" id="ARBA00022801"/>
    </source>
</evidence>
<gene>
    <name evidence="3" type="ORF">CDIOL_37580</name>
</gene>
<dbReference type="AlphaFoldDB" id="A0AAV3W4C5"/>
<reference evidence="3 4" key="1">
    <citation type="submission" date="2019-06" db="EMBL/GenBank/DDBJ databases">
        <title>Draft genome sequence of Clostridium diolis DSM 15410.</title>
        <authorList>
            <person name="Kobayashi H."/>
            <person name="Tanizawa Y."/>
            <person name="Tohno M."/>
        </authorList>
    </citation>
    <scope>NUCLEOTIDE SEQUENCE [LARGE SCALE GENOMIC DNA]</scope>
    <source>
        <strain evidence="3 4">DSM 15410</strain>
    </source>
</reference>
<dbReference type="InterPro" id="IPR050345">
    <property type="entry name" value="Aliph_Amidase/BUP"/>
</dbReference>
<sequence length="270" mass="30567">MKIALAQMEISENPDKNLEKTLNLIEIAAQNGAQLICFPELQLNPFFPQYEGLDASNYAISITDEKIKKIQEKSREFKIISIPNVYLKENGKCFDASLVINSDGTILGTSKMVHIAQCHQFYEQDYYHPSDTGFKVYDTPMGKIGIIVCFDRHLPESFRVCALEGADIIIIPTANVKSEPLEMFEWEVRIPSMQNSVFTAMCNRAGKEDDMDFAGQSIVVDPNGDIVIKADDREQLIYADIDINESAKSRNEKPYMSLRRPEVYSEICNS</sequence>
<evidence type="ECO:0000259" key="2">
    <source>
        <dbReference type="PROSITE" id="PS50263"/>
    </source>
</evidence>
<keyword evidence="4" id="KW-1185">Reference proteome</keyword>
<dbReference type="CDD" id="cd07197">
    <property type="entry name" value="nitrilase"/>
    <property type="match status" value="1"/>
</dbReference>
<name>A0AAV3W4C5_9CLOT</name>
<evidence type="ECO:0000313" key="3">
    <source>
        <dbReference type="EMBL" id="GEA32835.1"/>
    </source>
</evidence>
<protein>
    <submittedName>
        <fullName evidence="3">Carbon-nitrogen hydrolase</fullName>
    </submittedName>
</protein>
<dbReference type="PROSITE" id="PS50263">
    <property type="entry name" value="CN_HYDROLASE"/>
    <property type="match status" value="1"/>
</dbReference>
<dbReference type="Gene3D" id="3.60.110.10">
    <property type="entry name" value="Carbon-nitrogen hydrolase"/>
    <property type="match status" value="1"/>
</dbReference>
<organism evidence="3 4">
    <name type="scientific">Clostridium diolis</name>
    <dbReference type="NCBI Taxonomy" id="223919"/>
    <lineage>
        <taxon>Bacteria</taxon>
        <taxon>Bacillati</taxon>
        <taxon>Bacillota</taxon>
        <taxon>Clostridia</taxon>
        <taxon>Eubacteriales</taxon>
        <taxon>Clostridiaceae</taxon>
        <taxon>Clostridium</taxon>
    </lineage>
</organism>